<comment type="caution">
    <text evidence="1">The sequence shown here is derived from an EMBL/GenBank/DDBJ whole genome shotgun (WGS) entry which is preliminary data.</text>
</comment>
<keyword evidence="2" id="KW-1185">Reference proteome</keyword>
<protein>
    <submittedName>
        <fullName evidence="1">Uncharacterized protein</fullName>
    </submittedName>
</protein>
<organism evidence="1 2">
    <name type="scientific">Photobacterium chitinilyticum</name>
    <dbReference type="NCBI Taxonomy" id="2485123"/>
    <lineage>
        <taxon>Bacteria</taxon>
        <taxon>Pseudomonadati</taxon>
        <taxon>Pseudomonadota</taxon>
        <taxon>Gammaproteobacteria</taxon>
        <taxon>Vibrionales</taxon>
        <taxon>Vibrionaceae</taxon>
        <taxon>Photobacterium</taxon>
    </lineage>
</organism>
<evidence type="ECO:0000313" key="2">
    <source>
        <dbReference type="Proteomes" id="UP000287563"/>
    </source>
</evidence>
<dbReference type="EMBL" id="RJLM01000106">
    <property type="protein sequence ID" value="RWX52662.1"/>
    <property type="molecule type" value="Genomic_DNA"/>
</dbReference>
<evidence type="ECO:0000313" key="1">
    <source>
        <dbReference type="EMBL" id="RWX52662.1"/>
    </source>
</evidence>
<dbReference type="Proteomes" id="UP000287563">
    <property type="component" value="Unassembled WGS sequence"/>
</dbReference>
<proteinExistence type="predicted"/>
<accession>A0A444JHX3</accession>
<name>A0A444JHX3_9GAMM</name>
<reference evidence="1 2" key="1">
    <citation type="submission" date="2018-11" db="EMBL/GenBank/DDBJ databases">
        <title>Photobacterium sp. BEI247 sp. nov., a marine bacterium isolated from Yongle Blue Hole in the South China Sea.</title>
        <authorList>
            <person name="Wang X."/>
        </authorList>
    </citation>
    <scope>NUCLEOTIDE SEQUENCE [LARGE SCALE GENOMIC DNA]</scope>
    <source>
        <strain evidence="2">BEI247</strain>
    </source>
</reference>
<dbReference type="AlphaFoldDB" id="A0A444JHX3"/>
<gene>
    <name evidence="1" type="ORF">EDI28_26300</name>
</gene>
<sequence length="70" mass="7998">MKKLAHFFGYWFGAAAKPVRIRLLCEFCWLKVVESKSQLSESEFVACMTKTHHAGKVRRPNKIVLMDGVA</sequence>